<dbReference type="EMBL" id="PFQX01000049">
    <property type="protein sequence ID" value="PJC65318.1"/>
    <property type="molecule type" value="Genomic_DNA"/>
</dbReference>
<protein>
    <submittedName>
        <fullName evidence="3">DNA-protecting protein DprA</fullName>
    </submittedName>
</protein>
<dbReference type="Proteomes" id="UP000229674">
    <property type="component" value="Unassembled WGS sequence"/>
</dbReference>
<evidence type="ECO:0000259" key="2">
    <source>
        <dbReference type="Pfam" id="PF02481"/>
    </source>
</evidence>
<dbReference type="PANTHER" id="PTHR43022">
    <property type="entry name" value="PROTEIN SMF"/>
    <property type="match status" value="1"/>
</dbReference>
<accession>A0A2M8G111</accession>
<dbReference type="Pfam" id="PF02481">
    <property type="entry name" value="DNA_processg_A"/>
    <property type="match status" value="1"/>
</dbReference>
<dbReference type="Gene3D" id="3.40.50.450">
    <property type="match status" value="1"/>
</dbReference>
<organism evidence="3 4">
    <name type="scientific">Candidatus Colwellbacteria bacterium CG_4_9_14_0_2_um_filter_50_12</name>
    <dbReference type="NCBI Taxonomy" id="1974538"/>
    <lineage>
        <taxon>Bacteria</taxon>
        <taxon>Candidatus Colwelliibacteriota</taxon>
    </lineage>
</organism>
<dbReference type="SUPFAM" id="SSF102405">
    <property type="entry name" value="MCP/YpsA-like"/>
    <property type="match status" value="1"/>
</dbReference>
<reference evidence="4" key="1">
    <citation type="submission" date="2017-09" db="EMBL/GenBank/DDBJ databases">
        <title>Depth-based differentiation of microbial function through sediment-hosted aquifers and enrichment of novel symbionts in the deep terrestrial subsurface.</title>
        <authorList>
            <person name="Probst A.J."/>
            <person name="Ladd B."/>
            <person name="Jarett J.K."/>
            <person name="Geller-Mcgrath D.E."/>
            <person name="Sieber C.M.K."/>
            <person name="Emerson J.B."/>
            <person name="Anantharaman K."/>
            <person name="Thomas B.C."/>
            <person name="Malmstrom R."/>
            <person name="Stieglmeier M."/>
            <person name="Klingl A."/>
            <person name="Woyke T."/>
            <person name="Ryan C.M."/>
            <person name="Banfield J.F."/>
        </authorList>
    </citation>
    <scope>NUCLEOTIDE SEQUENCE [LARGE SCALE GENOMIC DNA]</scope>
</reference>
<dbReference type="InterPro" id="IPR057666">
    <property type="entry name" value="DrpA_SLOG"/>
</dbReference>
<evidence type="ECO:0000313" key="3">
    <source>
        <dbReference type="EMBL" id="PJC65318.1"/>
    </source>
</evidence>
<feature type="domain" description="Smf/DprA SLOG" evidence="2">
    <location>
        <begin position="7"/>
        <end position="171"/>
    </location>
</feature>
<dbReference type="GO" id="GO:0009294">
    <property type="term" value="P:DNA-mediated transformation"/>
    <property type="evidence" value="ECO:0007669"/>
    <property type="project" value="InterPro"/>
</dbReference>
<evidence type="ECO:0000256" key="1">
    <source>
        <dbReference type="ARBA" id="ARBA00006525"/>
    </source>
</evidence>
<proteinExistence type="inferred from homology"/>
<dbReference type="InterPro" id="IPR003488">
    <property type="entry name" value="DprA"/>
</dbReference>
<comment type="similarity">
    <text evidence="1">Belongs to the DprA/Smf family.</text>
</comment>
<name>A0A2M8G111_9BACT</name>
<dbReference type="AlphaFoldDB" id="A0A2M8G111"/>
<evidence type="ECO:0000313" key="4">
    <source>
        <dbReference type="Proteomes" id="UP000229674"/>
    </source>
</evidence>
<gene>
    <name evidence="3" type="primary">dprA</name>
    <name evidence="3" type="ORF">CO020_01315</name>
</gene>
<comment type="caution">
    <text evidence="3">The sequence shown here is derived from an EMBL/GenBank/DDBJ whole genome shotgun (WGS) entry which is preliminary data.</text>
</comment>
<dbReference type="NCBIfam" id="TIGR00732">
    <property type="entry name" value="dprA"/>
    <property type="match status" value="1"/>
</dbReference>
<sequence length="172" mass="17858">MNEYAAKLIMPNDPFYPPLLLEIPNPPSRLFARGVLPIPSERTIAIVGTRKATSAGIRIAEEIAAKLAAAGFAIISGLAFGIDAAAHRGALKAGGKTIAVLGNGIDRIYPVSNEKLGLEIIRSGGTIISEYEAGKPSLPANFLARNRIVSGLSEAVVVIEAPERSGSLSTAG</sequence>
<dbReference type="PANTHER" id="PTHR43022:SF1">
    <property type="entry name" value="PROTEIN SMF"/>
    <property type="match status" value="1"/>
</dbReference>
<feature type="non-terminal residue" evidence="3">
    <location>
        <position position="172"/>
    </location>
</feature>